<feature type="compositionally biased region" description="Basic and acidic residues" evidence="1">
    <location>
        <begin position="2132"/>
        <end position="2147"/>
    </location>
</feature>
<dbReference type="PANTHER" id="PTHR13843:SF6">
    <property type="entry name" value="MICROTUBULE-ASSOCIATED PROTEIN 1A"/>
    <property type="match status" value="1"/>
</dbReference>
<feature type="compositionally biased region" description="Acidic residues" evidence="1">
    <location>
        <begin position="1532"/>
        <end position="1547"/>
    </location>
</feature>
<evidence type="ECO:0000313" key="5">
    <source>
        <dbReference type="Proteomes" id="UP000018468"/>
    </source>
</evidence>
<dbReference type="GeneTree" id="ENSGT00940000158701"/>
<feature type="compositionally biased region" description="Basic and acidic residues" evidence="1">
    <location>
        <begin position="2216"/>
        <end position="2226"/>
    </location>
</feature>
<keyword evidence="5" id="KW-1185">Reference proteome</keyword>
<feature type="compositionally biased region" description="Basic and acidic residues" evidence="1">
    <location>
        <begin position="727"/>
        <end position="737"/>
    </location>
</feature>
<feature type="compositionally biased region" description="Basic and acidic residues" evidence="1">
    <location>
        <begin position="1234"/>
        <end position="1251"/>
    </location>
</feature>
<feature type="compositionally biased region" description="Polar residues" evidence="1">
    <location>
        <begin position="1217"/>
        <end position="1226"/>
    </location>
</feature>
<name>W5NA33_LEPOC</name>
<dbReference type="EMBL" id="AHAT01024784">
    <property type="status" value="NOT_ANNOTATED_CDS"/>
    <property type="molecule type" value="Genomic_DNA"/>
</dbReference>
<dbReference type="OMA" id="SYEWEMP"/>
<dbReference type="InterPro" id="IPR056617">
    <property type="entry name" value="MAP1B/S_N"/>
</dbReference>
<dbReference type="GO" id="GO:0043025">
    <property type="term" value="C:neuronal cell body"/>
    <property type="evidence" value="ECO:0000318"/>
    <property type="project" value="GO_Central"/>
</dbReference>
<feature type="region of interest" description="Disordered" evidence="1">
    <location>
        <begin position="2132"/>
        <end position="2164"/>
    </location>
</feature>
<feature type="domain" description="Microtubule-associated protein 1B/S N-terminal" evidence="2">
    <location>
        <begin position="1"/>
        <end position="197"/>
    </location>
</feature>
<feature type="region of interest" description="Disordered" evidence="1">
    <location>
        <begin position="2528"/>
        <end position="2554"/>
    </location>
</feature>
<dbReference type="Proteomes" id="UP000018468">
    <property type="component" value="Linkage group LG3"/>
</dbReference>
<feature type="compositionally biased region" description="Polar residues" evidence="1">
    <location>
        <begin position="1052"/>
        <end position="1065"/>
    </location>
</feature>
<feature type="compositionally biased region" description="Polar residues" evidence="1">
    <location>
        <begin position="508"/>
        <end position="518"/>
    </location>
</feature>
<dbReference type="GO" id="GO:0031114">
    <property type="term" value="P:regulation of microtubule depolymerization"/>
    <property type="evidence" value="ECO:0000318"/>
    <property type="project" value="GO_Central"/>
</dbReference>
<feature type="compositionally biased region" description="Basic and acidic residues" evidence="1">
    <location>
        <begin position="853"/>
        <end position="870"/>
    </location>
</feature>
<feature type="compositionally biased region" description="Polar residues" evidence="1">
    <location>
        <begin position="2571"/>
        <end position="2580"/>
    </location>
</feature>
<dbReference type="GO" id="GO:0000226">
    <property type="term" value="P:microtubule cytoskeleton organization"/>
    <property type="evidence" value="ECO:0000318"/>
    <property type="project" value="GO_Central"/>
</dbReference>
<feature type="compositionally biased region" description="Polar residues" evidence="1">
    <location>
        <begin position="1178"/>
        <end position="1188"/>
    </location>
</feature>
<dbReference type="GO" id="GO:0030425">
    <property type="term" value="C:dendrite"/>
    <property type="evidence" value="ECO:0000318"/>
    <property type="project" value="GO_Central"/>
</dbReference>
<feature type="compositionally biased region" description="Basic and acidic residues" evidence="1">
    <location>
        <begin position="1828"/>
        <end position="1849"/>
    </location>
</feature>
<dbReference type="FunCoup" id="W5NA33">
    <property type="interactions" value="192"/>
</dbReference>
<feature type="region of interest" description="Disordered" evidence="1">
    <location>
        <begin position="1660"/>
        <end position="1739"/>
    </location>
</feature>
<feature type="region of interest" description="Disordered" evidence="1">
    <location>
        <begin position="2216"/>
        <end position="2237"/>
    </location>
</feature>
<evidence type="ECO:0000259" key="2">
    <source>
        <dbReference type="Pfam" id="PF23415"/>
    </source>
</evidence>
<feature type="region of interest" description="Disordered" evidence="1">
    <location>
        <begin position="1828"/>
        <end position="2036"/>
    </location>
</feature>
<feature type="compositionally biased region" description="Basic and acidic residues" evidence="1">
    <location>
        <begin position="1454"/>
        <end position="1471"/>
    </location>
</feature>
<reference evidence="4" key="2">
    <citation type="submission" date="2025-08" db="UniProtKB">
        <authorList>
            <consortium name="Ensembl"/>
        </authorList>
    </citation>
    <scope>IDENTIFICATION</scope>
</reference>
<feature type="compositionally biased region" description="Basic and acidic residues" evidence="1">
    <location>
        <begin position="1889"/>
        <end position="1909"/>
    </location>
</feature>
<reference evidence="5" key="1">
    <citation type="submission" date="2011-12" db="EMBL/GenBank/DDBJ databases">
        <title>The Draft Genome of Lepisosteus oculatus.</title>
        <authorList>
            <consortium name="The Broad Institute Genome Assembly &amp; Analysis Group"/>
            <consortium name="Computational R&amp;D Group"/>
            <consortium name="and Sequencing Platform"/>
            <person name="Di Palma F."/>
            <person name="Alfoldi J."/>
            <person name="Johnson J."/>
            <person name="Berlin A."/>
            <person name="Gnerre S."/>
            <person name="Jaffe D."/>
            <person name="MacCallum I."/>
            <person name="Young S."/>
            <person name="Walker B.J."/>
            <person name="Lander E.S."/>
            <person name="Lindblad-Toh K."/>
        </authorList>
    </citation>
    <scope>NUCLEOTIDE SEQUENCE [LARGE SCALE GENOMIC DNA]</scope>
</reference>
<feature type="compositionally biased region" description="Pro residues" evidence="1">
    <location>
        <begin position="1276"/>
        <end position="1370"/>
    </location>
</feature>
<dbReference type="STRING" id="7918.ENSLOCP00000017492"/>
<feature type="region of interest" description="Disordered" evidence="1">
    <location>
        <begin position="2567"/>
        <end position="2813"/>
    </location>
</feature>
<feature type="region of interest" description="Disordered" evidence="1">
    <location>
        <begin position="1568"/>
        <end position="1598"/>
    </location>
</feature>
<dbReference type="EMBL" id="AHAT01024786">
    <property type="status" value="NOT_ANNOTATED_CDS"/>
    <property type="molecule type" value="Genomic_DNA"/>
</dbReference>
<dbReference type="GO" id="GO:0003779">
    <property type="term" value="F:actin binding"/>
    <property type="evidence" value="ECO:0000318"/>
    <property type="project" value="GO_Central"/>
</dbReference>
<feature type="compositionally biased region" description="Basic and acidic residues" evidence="1">
    <location>
        <begin position="2717"/>
        <end position="2729"/>
    </location>
</feature>
<feature type="compositionally biased region" description="Polar residues" evidence="1">
    <location>
        <begin position="1030"/>
        <end position="1041"/>
    </location>
</feature>
<dbReference type="EMBL" id="AHAT01024785">
    <property type="status" value="NOT_ANNOTATED_CDS"/>
    <property type="molecule type" value="Genomic_DNA"/>
</dbReference>
<feature type="compositionally biased region" description="Basic and acidic residues" evidence="1">
    <location>
        <begin position="673"/>
        <end position="694"/>
    </location>
</feature>
<dbReference type="eggNOG" id="KOG3592">
    <property type="taxonomic scope" value="Eukaryota"/>
</dbReference>
<feature type="compositionally biased region" description="Basic and acidic residues" evidence="1">
    <location>
        <begin position="1397"/>
        <end position="1434"/>
    </location>
</feature>
<feature type="compositionally biased region" description="Acidic residues" evidence="1">
    <location>
        <begin position="824"/>
        <end position="834"/>
    </location>
</feature>
<feature type="compositionally biased region" description="Basic and acidic residues" evidence="1">
    <location>
        <begin position="593"/>
        <end position="653"/>
    </location>
</feature>
<dbReference type="InterPro" id="IPR036866">
    <property type="entry name" value="RibonucZ/Hydroxyglut_hydro"/>
</dbReference>
<reference evidence="4" key="3">
    <citation type="submission" date="2025-09" db="UniProtKB">
        <authorList>
            <consortium name="Ensembl"/>
        </authorList>
    </citation>
    <scope>IDENTIFICATION</scope>
</reference>
<dbReference type="GO" id="GO:0007409">
    <property type="term" value="P:axonogenesis"/>
    <property type="evidence" value="ECO:0000318"/>
    <property type="project" value="GO_Central"/>
</dbReference>
<accession>W5NA33</accession>
<feature type="region of interest" description="Disordered" evidence="1">
    <location>
        <begin position="1030"/>
        <end position="1555"/>
    </location>
</feature>
<feature type="compositionally biased region" description="Low complexity" evidence="1">
    <location>
        <begin position="2544"/>
        <end position="2554"/>
    </location>
</feature>
<feature type="compositionally biased region" description="Basic and acidic residues" evidence="1">
    <location>
        <begin position="773"/>
        <end position="796"/>
    </location>
</feature>
<evidence type="ECO:0000313" key="4">
    <source>
        <dbReference type="Ensembl" id="ENSLOCP00000017492.1"/>
    </source>
</evidence>
<dbReference type="SUPFAM" id="SSF56281">
    <property type="entry name" value="Metallo-hydrolase/oxidoreductase"/>
    <property type="match status" value="1"/>
</dbReference>
<feature type="compositionally biased region" description="Low complexity" evidence="1">
    <location>
        <begin position="2797"/>
        <end position="2810"/>
    </location>
</feature>
<feature type="compositionally biased region" description="Basic residues" evidence="1">
    <location>
        <begin position="577"/>
        <end position="592"/>
    </location>
</feature>
<feature type="compositionally biased region" description="Basic and acidic residues" evidence="1">
    <location>
        <begin position="1972"/>
        <end position="1996"/>
    </location>
</feature>
<feature type="compositionally biased region" description="Basic and acidic residues" evidence="1">
    <location>
        <begin position="1196"/>
        <end position="1215"/>
    </location>
</feature>
<feature type="region of interest" description="Disordered" evidence="1">
    <location>
        <begin position="1768"/>
        <end position="1798"/>
    </location>
</feature>
<feature type="compositionally biased region" description="Basic residues" evidence="1">
    <location>
        <begin position="663"/>
        <end position="672"/>
    </location>
</feature>
<feature type="compositionally biased region" description="Pro residues" evidence="1">
    <location>
        <begin position="2687"/>
        <end position="2702"/>
    </location>
</feature>
<dbReference type="Bgee" id="ENSLOCG00000014199">
    <property type="expression patterns" value="Expressed in testis and 9 other cell types or tissues"/>
</dbReference>
<dbReference type="GO" id="GO:0005875">
    <property type="term" value="C:microtubule associated complex"/>
    <property type="evidence" value="ECO:0000318"/>
    <property type="project" value="GO_Central"/>
</dbReference>
<feature type="compositionally biased region" description="Basic and acidic residues" evidence="1">
    <location>
        <begin position="535"/>
        <end position="576"/>
    </location>
</feature>
<dbReference type="HOGENOM" id="CLU_000285_0_0_1"/>
<proteinExistence type="predicted"/>
<evidence type="ECO:0000256" key="1">
    <source>
        <dbReference type="SAM" id="MobiDB-lite"/>
    </source>
</evidence>
<organism evidence="4 5">
    <name type="scientific">Lepisosteus oculatus</name>
    <name type="common">Spotted gar</name>
    <dbReference type="NCBI Taxonomy" id="7918"/>
    <lineage>
        <taxon>Eukaryota</taxon>
        <taxon>Metazoa</taxon>
        <taxon>Chordata</taxon>
        <taxon>Craniata</taxon>
        <taxon>Vertebrata</taxon>
        <taxon>Euteleostomi</taxon>
        <taxon>Actinopterygii</taxon>
        <taxon>Neopterygii</taxon>
        <taxon>Holostei</taxon>
        <taxon>Semionotiformes</taxon>
        <taxon>Lepisosteidae</taxon>
        <taxon>Lepisosteus</taxon>
    </lineage>
</organism>
<dbReference type="Ensembl" id="ENSLOCT00000017523.1">
    <property type="protein sequence ID" value="ENSLOCP00000017492.1"/>
    <property type="gene ID" value="ENSLOCG00000014199.1"/>
</dbReference>
<feature type="compositionally biased region" description="Acidic residues" evidence="1">
    <location>
        <begin position="1441"/>
        <end position="1453"/>
    </location>
</feature>
<feature type="compositionally biased region" description="Basic and acidic residues" evidence="1">
    <location>
        <begin position="1677"/>
        <end position="1707"/>
    </location>
</feature>
<feature type="compositionally biased region" description="Basic and acidic residues" evidence="1">
    <location>
        <begin position="1917"/>
        <end position="1930"/>
    </location>
</feature>
<sequence>MLIVIGEVATENQLRAVREHTELGIRSWDIDLTSCDLDQQLQQFVTRHSAQFSAEVRGQRTLHHKSDVLETVVLVNPSEDTIASEIHSLITDSAAHKLLVLSGQSSDQGGDLILQSGVFSFKNFSDIFADPEVSNLLGGAAPEHQATLTVICQGEGGWSSLGQQHQHFREFLDFRLNPDPVLPEMEGVSEFTEYVSETVDVPSPFDLLEPPTSGGFLKLSKPCCYIFPGGRGDSALFAVNGFNILIDGGSERRSCFWKLVRHLDRIDSILLTHIGADNLPGINGLLQRKIAEQDEEQSQGSTTYSDWMKNLISPELGVVFFNVPEKLRMPESTLKVKRSIEEASLTLQYLNKLGIKPEPLYRVVSNTIEPITLFHKMGVGRLDMYVLNPVKDSKEMQFLMQKWAGNSKAKTGIVLPNGKEGEISVPYLTSVTALVVWLPASPTEKIVRVLFPGNAPQNKILEGLEKLKHLDFLRYPVATQKDISSGVPPPVLKQTKMKQRTDSKESLKSSPKPQASTKVSKKEADAQDEASVAETKTEPAKENKNEKKEEKKLKEGDKITVKSPKAKTETIEAAKLEKKKLSKEKTIKKHPKERVSKMDEKKDKEKKEIKKERRDVKKEDAVKKEEKKEAKAKEDKKKETAKPELKKITKPDLKPFTPEVRKTLHKAKMHGKPKTDKTKAKAAKEQSTEQKPVEGTEEGLVGSEPQPEVQQPPLALEDRSIVSSPEDLTKDFEELKQEVTQLGEEPTEDTLTVSKPPADSPDEGITTTDVEAESPHDEKQISQEKEPEMASKIGEKFEDEGTAMEEEEEEEQEEEKEEPRKAELEEDEDEEEGDVVEKAELEEAEDLNETAEEELKVTTEGKEKLDKDAKTTDEKIFAKEQEDEDAYLSNIAAATAAVTATVQGATAAEHISYIQDETIPGYSETEQTISDEEIHEETEDRIPHLRYEVGSYDISVPDETGSFDAIHAALTDVSDLATKGFIGGQDPALAVYSTNIIAAPLAEEEHISSATSITECDKLSSFATSVAEDQSVASVTAPQTEETGKSSLLLDTVNSIPSSTRTEATQGRDYLPSAGTISPTSSLEEDKCFKSPPSEEYQPIAVEGDAAGRMTQLHEEEDEEEEDEETSVSTGDTKDGTFSKAFSPPPSLSSALVTDSSGFPDTEERCLSPDDSTVKMASPTQSGPTSAGHTPFHQSPVEEKSEIAPGLQEHKKDENEIIQQATTTEVSPAEQEEEIKGKEDAVLEIPKEAKPETVTIPDVDKLSLLEQDTVAMKESPPSPLPKDLPPPSPLPKDLPPPSPLPKDLPPPSPLHLPPPSPLPKDLPPPSPLPKDLPPPSPLPKDSPPPSPLPKDSPPPSPLPKDLPPPSPLPKDIPVSQEQKKVDEVHAMELYSTTTELLPREETKPDSVEEELTIQRKDISPVEGEKELLAKDITGEKASFQETDEEEDEEDYEERDIKESTKSKFLEEKESTFLDEEYTCEAKSLKEEKKKEKEQEPEKSFESPYLKTTQAKSPERHAASPVDHEAKPQVVYSDEEEEEEDEEDEEDAICMGGAGSRPLSLEASKIDFMSDDLPSVPSSDKVQPDQFQPEKRNLKAQDLTDAEDRLTYLQGRDISPEPEEKVVLSKAEEIIAVPSCTDISTSSTSVIPESVLHASTAEKTSVDSVLFGAENEPAVNITKDEEKPGKEAKREMEEKDQVKKTVEDKKESSQTMELHSPKDQEKQDLSKYSPEEEKPATKVETWDLKESFQYSMGEDEALGIHYDDNKTAAEKELDKSPERAETVDVFTKDEQHREEPISFSRVDYHTEAYVEPGKSVHFGLFDLERESIAGELGEDREKGQEEEHEREERQPTPFVVDKSFTYTEIYDNKQMPDMEPSSSALSHMEQYTDYLEKEVPLEKEKEADQKDHSPSSHPVSPEVKDKDGMSPKEEETLLSAQSEKELSSPLWTQTKLDEKSQTALSDFDDVPAKQSMAKKDEKVITDQDKEKQYTSEAEKSESPSSQFSLEEKELFSPTAQPDDKDSQASTASYNEPSVQHLDDNILASDYACKSMAGASKSMMTYYEKEEAIERGEMRLMMEEEQEDEGEEEEEVGEEEESASDSDLEKGAKEKSEKESKAAFSAAALEYSYESFTEKDSVFPGKEEEKKQEISCMFEPSPSSSQKAEVEEFLQKEVSSASSLFSGSYTEIRQTEAKGFSSGVEYSYDEVRKDSFLVRELETQDQKDKSPGPDHLGLSLTSKTSEDKFFQSEKDLEFEKQKTPDLLSKKLGDSFTSGFDYTTTSATSYSSSSSYSYSSSASASLCTYRPFGEELEAAAATSDTLFKTDLDSTGFEYSSFKEEPSLIMESPFSSAGGMVKDEYLEVSEKLVTAPTTAESSSSLTRFSPLSPFEEVKPFPPMSPAADELKKEQSIEKETTARSLFDVSPLQPADSTSKRFMEEMDAAEEDTYFCEMEQTTLPCRIECQRIPTAEPAPPTQPAAQSATANGPTEVSMSPPAALYGVTDATCTGAAILERTEKKEEEKAFYPEELMKAEEDSEQVPPDVCLGAASSYSPSASVRYSSCEYKHRKGELSPSFINPSPHQLSSEEEEEEAHHGDNNGSQSHHLPGAMAAGLGVAGEETPPTSVSESLPSQSDSDVPPETEECPSITAEANLDSDEDAEYLPVDKSAAVGGGGNHHTSSSRTSDRAHDPPPAPMVDPFPQPPHPDVCMVDPEALTMDQNRTDKLLKKDTKTNKGLRKTLGKPKSASPGRKGETRVKRSPTPAKQASKDSSEKSQRTASVKKKESSQSHNPSKGLVNGVKSNTGSSSQKSTSGAPPGPPIYVDLAYIPNHCSAKNVDQEFFKRIRAAYYVVSGNDTGSGEPSRSVLDALLDGKAQWGSNLQVTLIPTHDTEVTREWYQQTHEKQQELNIMVLASSSTVVMQDESFPACKIEF</sequence>
<feature type="compositionally biased region" description="Basic and acidic residues" evidence="1">
    <location>
        <begin position="1482"/>
        <end position="1500"/>
    </location>
</feature>
<dbReference type="Pfam" id="PF25281">
    <property type="entry name" value="MBL_MAP1B"/>
    <property type="match status" value="1"/>
</dbReference>
<feature type="compositionally biased region" description="Acidic residues" evidence="1">
    <location>
        <begin position="1115"/>
        <end position="1126"/>
    </location>
</feature>
<dbReference type="InParanoid" id="W5NA33"/>
<feature type="compositionally biased region" description="Polar residues" evidence="1">
    <location>
        <begin position="2022"/>
        <end position="2032"/>
    </location>
</feature>
<dbReference type="GO" id="GO:0045202">
    <property type="term" value="C:synapse"/>
    <property type="evidence" value="ECO:0000318"/>
    <property type="project" value="GO_Central"/>
</dbReference>
<feature type="compositionally biased region" description="Polar residues" evidence="1">
    <location>
        <begin position="2618"/>
        <end position="2632"/>
    </location>
</feature>
<feature type="region of interest" description="Disordered" evidence="1">
    <location>
        <begin position="2465"/>
        <end position="2492"/>
    </location>
</feature>
<feature type="compositionally biased region" description="Basic and acidic residues" evidence="1">
    <location>
        <begin position="1512"/>
        <end position="1526"/>
    </location>
</feature>
<dbReference type="InterPro" id="IPR057480">
    <property type="entry name" value="MAP1A/B/S-like_MBL"/>
</dbReference>
<dbReference type="GO" id="GO:0005874">
    <property type="term" value="C:microtubule"/>
    <property type="evidence" value="ECO:0000318"/>
    <property type="project" value="GO_Central"/>
</dbReference>
<dbReference type="GO" id="GO:0005829">
    <property type="term" value="C:cytosol"/>
    <property type="evidence" value="ECO:0000318"/>
    <property type="project" value="GO_Central"/>
</dbReference>
<dbReference type="Pfam" id="PF23415">
    <property type="entry name" value="MAPB1_N"/>
    <property type="match status" value="1"/>
</dbReference>
<dbReference type="GO" id="GO:0016358">
    <property type="term" value="P:dendrite development"/>
    <property type="evidence" value="ECO:0000318"/>
    <property type="project" value="GO_Central"/>
</dbReference>
<feature type="compositionally biased region" description="Basic and acidic residues" evidence="1">
    <location>
        <begin position="1714"/>
        <end position="1739"/>
    </location>
</feature>
<feature type="region of interest" description="Disordered" evidence="1">
    <location>
        <begin position="2069"/>
        <end position="2114"/>
    </location>
</feature>
<dbReference type="InterPro" id="IPR026074">
    <property type="entry name" value="MAP1"/>
</dbReference>
<evidence type="ECO:0000259" key="3">
    <source>
        <dbReference type="Pfam" id="PF25281"/>
    </source>
</evidence>
<feature type="compositionally biased region" description="Acidic residues" evidence="1">
    <location>
        <begin position="2077"/>
        <end position="2100"/>
    </location>
</feature>
<protein>
    <submittedName>
        <fullName evidence="4">Microtubule associated protein 1A</fullName>
    </submittedName>
</protein>
<feature type="region of interest" description="Disordered" evidence="1">
    <location>
        <begin position="483"/>
        <end position="870"/>
    </location>
</feature>
<feature type="compositionally biased region" description="Basic and acidic residues" evidence="1">
    <location>
        <begin position="2101"/>
        <end position="2114"/>
    </location>
</feature>
<feature type="compositionally biased region" description="Basic and acidic residues" evidence="1">
    <location>
        <begin position="2763"/>
        <end position="2783"/>
    </location>
</feature>
<feature type="compositionally biased region" description="Basic and acidic residues" evidence="1">
    <location>
        <begin position="1377"/>
        <end position="1386"/>
    </location>
</feature>
<feature type="compositionally biased region" description="Acidic residues" evidence="1">
    <location>
        <begin position="842"/>
        <end position="852"/>
    </location>
</feature>
<dbReference type="PANTHER" id="PTHR13843">
    <property type="entry name" value="MICROTUBULE-ASSOCIATED PROTEIN"/>
    <property type="match status" value="1"/>
</dbReference>
<feature type="compositionally biased region" description="Low complexity" evidence="1">
    <location>
        <begin position="1138"/>
        <end position="1152"/>
    </location>
</feature>
<feature type="domain" description="Microtubule-associated protein 1A/B/S-like MBL-like" evidence="3">
    <location>
        <begin position="202"/>
        <end position="484"/>
    </location>
</feature>
<dbReference type="GO" id="GO:0008017">
    <property type="term" value="F:microtubule binding"/>
    <property type="evidence" value="ECO:0000318"/>
    <property type="project" value="GO_Central"/>
</dbReference>
<feature type="compositionally biased region" description="Acidic residues" evidence="1">
    <location>
        <begin position="797"/>
        <end position="816"/>
    </location>
</feature>